<dbReference type="InterPro" id="IPR010093">
    <property type="entry name" value="SinI_DNA-bd"/>
</dbReference>
<dbReference type="GO" id="GO:0003677">
    <property type="term" value="F:DNA binding"/>
    <property type="evidence" value="ECO:0007669"/>
    <property type="project" value="InterPro"/>
</dbReference>
<proteinExistence type="predicted"/>
<dbReference type="EMBL" id="SOHA01000039">
    <property type="protein sequence ID" value="TFD27476.1"/>
    <property type="molecule type" value="Genomic_DNA"/>
</dbReference>
<gene>
    <name evidence="2" type="ORF">E3T49_13105</name>
</gene>
<dbReference type="Pfam" id="PF12728">
    <property type="entry name" value="HTH_17"/>
    <property type="match status" value="1"/>
</dbReference>
<dbReference type="OrthoDB" id="5076426at2"/>
<reference evidence="2 3" key="1">
    <citation type="submission" date="2019-03" db="EMBL/GenBank/DDBJ databases">
        <title>Genomics of glacier-inhabiting Cryobacterium strains.</title>
        <authorList>
            <person name="Liu Q."/>
            <person name="Xin Y.-H."/>
        </authorList>
    </citation>
    <scope>NUCLEOTIDE SEQUENCE [LARGE SCALE GENOMIC DNA]</scope>
    <source>
        <strain evidence="2 3">TMT1-51</strain>
    </source>
</reference>
<evidence type="ECO:0000259" key="1">
    <source>
        <dbReference type="Pfam" id="PF12728"/>
    </source>
</evidence>
<comment type="caution">
    <text evidence="2">The sequence shown here is derived from an EMBL/GenBank/DDBJ whole genome shotgun (WGS) entry which is preliminary data.</text>
</comment>
<dbReference type="RefSeq" id="WP_134425346.1">
    <property type="nucleotide sequence ID" value="NZ_SOHA01000039.1"/>
</dbReference>
<accession>A0A4Y8JSI5</accession>
<sequence>MSTVNEKAVDGSGMAEILDCSYDKVRRMAVAGEIPGFRVGRLWRFFPQAVIAKLSQPRDPWAQSAQSRSRRRAS</sequence>
<dbReference type="AlphaFoldDB" id="A0A4Y8JSI5"/>
<dbReference type="InterPro" id="IPR041657">
    <property type="entry name" value="HTH_17"/>
</dbReference>
<evidence type="ECO:0000313" key="3">
    <source>
        <dbReference type="Proteomes" id="UP000297472"/>
    </source>
</evidence>
<protein>
    <submittedName>
        <fullName evidence="2">Helix-turn-helix domain-containing protein</fullName>
    </submittedName>
</protein>
<dbReference type="NCBIfam" id="TIGR01764">
    <property type="entry name" value="excise"/>
    <property type="match status" value="1"/>
</dbReference>
<organism evidence="2 3">
    <name type="scientific">Cryobacterium cryoconiti</name>
    <dbReference type="NCBI Taxonomy" id="1259239"/>
    <lineage>
        <taxon>Bacteria</taxon>
        <taxon>Bacillati</taxon>
        <taxon>Actinomycetota</taxon>
        <taxon>Actinomycetes</taxon>
        <taxon>Micrococcales</taxon>
        <taxon>Microbacteriaceae</taxon>
        <taxon>Cryobacterium</taxon>
    </lineage>
</organism>
<keyword evidence="3" id="KW-1185">Reference proteome</keyword>
<name>A0A4Y8JSI5_9MICO</name>
<dbReference type="Proteomes" id="UP000297472">
    <property type="component" value="Unassembled WGS sequence"/>
</dbReference>
<feature type="domain" description="Helix-turn-helix" evidence="1">
    <location>
        <begin position="15"/>
        <end position="50"/>
    </location>
</feature>
<evidence type="ECO:0000313" key="2">
    <source>
        <dbReference type="EMBL" id="TFD27476.1"/>
    </source>
</evidence>